<evidence type="ECO:0000256" key="4">
    <source>
        <dbReference type="ARBA" id="ARBA00022921"/>
    </source>
</evidence>
<organism evidence="8">
    <name type="scientific">Western grey kangaroopox virus</name>
    <dbReference type="NCBI Taxonomy" id="1566307"/>
    <lineage>
        <taxon>Viruses</taxon>
        <taxon>Varidnaviria</taxon>
        <taxon>Bamfordvirae</taxon>
        <taxon>Nucleocytoviricota</taxon>
        <taxon>Pokkesviricetes</taxon>
        <taxon>Chitovirales</taxon>
        <taxon>Poxviridae</taxon>
        <taxon>Chordopoxvirinae</taxon>
        <taxon>Macropopoxvirus</taxon>
        <taxon>Macropopoxvirus mfuliginosuspox</taxon>
        <taxon>Western kangaroopox virus</taxon>
    </lineage>
</organism>
<dbReference type="PIRSF" id="PIRSF003768">
    <property type="entry name" value="VAC_I5L"/>
    <property type="match status" value="1"/>
</dbReference>
<evidence type="ECO:0000256" key="2">
    <source>
        <dbReference type="ARBA" id="ARBA00022692"/>
    </source>
</evidence>
<evidence type="ECO:0000313" key="9">
    <source>
        <dbReference type="Proteomes" id="UP000318778"/>
    </source>
</evidence>
<evidence type="ECO:0000256" key="7">
    <source>
        <dbReference type="SAM" id="Phobius"/>
    </source>
</evidence>
<keyword evidence="3" id="KW-0946">Virion</keyword>
<keyword evidence="6 7" id="KW-0472">Membrane</keyword>
<dbReference type="EMBL" id="MF467280">
    <property type="protein sequence ID" value="ATI20990.1"/>
    <property type="molecule type" value="Genomic_DNA"/>
</dbReference>
<keyword evidence="2 7" id="KW-0812">Transmembrane</keyword>
<proteinExistence type="predicted"/>
<evidence type="ECO:0000313" key="8">
    <source>
        <dbReference type="EMBL" id="ATI20990.1"/>
    </source>
</evidence>
<name>A0A2C9DSK7_9POXV</name>
<dbReference type="GeneID" id="65100251"/>
<evidence type="ECO:0000256" key="6">
    <source>
        <dbReference type="ARBA" id="ARBA00023136"/>
    </source>
</evidence>
<feature type="transmembrane region" description="Helical" evidence="7">
    <location>
        <begin position="49"/>
        <end position="72"/>
    </location>
</feature>
<dbReference type="RefSeq" id="YP_010085180.1">
    <property type="nucleotide sequence ID" value="NC_055228.1"/>
</dbReference>
<keyword evidence="9" id="KW-1185">Reference proteome</keyword>
<dbReference type="InterPro" id="IPR006803">
    <property type="entry name" value="Poxvirus_I5"/>
</dbReference>
<feature type="transmembrane region" description="Helical" evidence="7">
    <location>
        <begin position="7"/>
        <end position="29"/>
    </location>
</feature>
<dbReference type="KEGG" id="vg:65100251"/>
<keyword evidence="5 7" id="KW-1133">Transmembrane helix</keyword>
<reference evidence="8" key="1">
    <citation type="journal article" date="2017" name="Virus Res.">
        <title>Complete genomic characterisation of two novel poxviruses (WKPV and EKPV) from western and eastern grey kangaroos.</title>
        <authorList>
            <person name="Bennett M."/>
            <person name="Tu S.L."/>
            <person name="Upton C."/>
            <person name="McArtor C."/>
            <person name="Gillett A."/>
            <person name="Laird T."/>
            <person name="O'Dea M."/>
        </authorList>
    </citation>
    <scope>NUCLEOTIDE SEQUENCE [LARGE SCALE GENOMIC DNA]</scope>
    <source>
        <strain evidence="8">Western Australia</strain>
    </source>
</reference>
<dbReference type="GO" id="GO:0055036">
    <property type="term" value="C:virion membrane"/>
    <property type="evidence" value="ECO:0007669"/>
    <property type="project" value="UniProtKB-SubCell"/>
</dbReference>
<evidence type="ECO:0000256" key="1">
    <source>
        <dbReference type="ARBA" id="ARBA00004385"/>
    </source>
</evidence>
<accession>A0A2C9DSK7</accession>
<keyword evidence="4" id="KW-0426">Late protein</keyword>
<dbReference type="Proteomes" id="UP000318778">
    <property type="component" value="Segment"/>
</dbReference>
<dbReference type="Pfam" id="PF04713">
    <property type="entry name" value="Pox_I5"/>
    <property type="match status" value="1"/>
</dbReference>
<evidence type="ECO:0000256" key="3">
    <source>
        <dbReference type="ARBA" id="ARBA00022844"/>
    </source>
</evidence>
<protein>
    <submittedName>
        <fullName evidence="8">IMV protein VP13</fullName>
    </submittedName>
</protein>
<comment type="subcellular location">
    <subcellularLocation>
        <location evidence="1">Virion membrane</location>
        <topology evidence="1">Multi-pass membrane protein</topology>
    </subcellularLocation>
</comment>
<evidence type="ECO:0000256" key="5">
    <source>
        <dbReference type="ARBA" id="ARBA00022989"/>
    </source>
</evidence>
<sequence>MAVTADVLQAIGLTVLMICMVISGFALLLKLIPGVYEAATTYSLTANRVLRFLTIFATIAFVPGTVILYAAYIRKLKKD</sequence>